<keyword evidence="1" id="KW-0472">Membrane</keyword>
<evidence type="ECO:0000256" key="1">
    <source>
        <dbReference type="SAM" id="Phobius"/>
    </source>
</evidence>
<accession>A0ABX7DR62</accession>
<dbReference type="EMBL" id="CP068439">
    <property type="protein sequence ID" value="QQX76503.1"/>
    <property type="molecule type" value="Genomic_DNA"/>
</dbReference>
<keyword evidence="1" id="KW-0812">Transmembrane</keyword>
<keyword evidence="3" id="KW-1185">Reference proteome</keyword>
<sequence>MMNIRAFTILEMIINLALMSIIVSMVYVVYGYISKNASDYSLMTAENLELKSFSTRLKEDMFKADRISTTNSREFRMTFYDNSFVEYVHQQSHLIRMAGITRDSIKVSSISINYLDTIPGQGEMLIKNMLINADLYGSTAPIYIYKDYYSNYLNRSDGN</sequence>
<name>A0ABX7DR62_9FLAO</name>
<keyword evidence="1" id="KW-1133">Transmembrane helix</keyword>
<proteinExistence type="predicted"/>
<dbReference type="RefSeq" id="WP_202336307.1">
    <property type="nucleotide sequence ID" value="NZ_CP068439.1"/>
</dbReference>
<dbReference type="Proteomes" id="UP000629420">
    <property type="component" value="Chromosome"/>
</dbReference>
<gene>
    <name evidence="2" type="ORF">JK629_14440</name>
</gene>
<evidence type="ECO:0000313" key="3">
    <source>
        <dbReference type="Proteomes" id="UP000629420"/>
    </source>
</evidence>
<reference evidence="2 3" key="1">
    <citation type="submission" date="2021-01" db="EMBL/GenBank/DDBJ databases">
        <title>Aequorivita sp. strain KX20305, a bacterium isolated from the sediment collected at a cold seep field in South China Sea.</title>
        <authorList>
            <person name="Zhang H."/>
            <person name="Li C."/>
        </authorList>
    </citation>
    <scope>NUCLEOTIDE SEQUENCE [LARGE SCALE GENOMIC DNA]</scope>
    <source>
        <strain evidence="2 3">KX20305</strain>
    </source>
</reference>
<organism evidence="2 3">
    <name type="scientific">Aequorivita iocasae</name>
    <dbReference type="NCBI Taxonomy" id="2803865"/>
    <lineage>
        <taxon>Bacteria</taxon>
        <taxon>Pseudomonadati</taxon>
        <taxon>Bacteroidota</taxon>
        <taxon>Flavobacteriia</taxon>
        <taxon>Flavobacteriales</taxon>
        <taxon>Flavobacteriaceae</taxon>
        <taxon>Aequorivita</taxon>
    </lineage>
</organism>
<protein>
    <recommendedName>
        <fullName evidence="4">Prepilin-type N-terminal cleavage/methylation domain-containing protein</fullName>
    </recommendedName>
</protein>
<evidence type="ECO:0000313" key="2">
    <source>
        <dbReference type="EMBL" id="QQX76503.1"/>
    </source>
</evidence>
<evidence type="ECO:0008006" key="4">
    <source>
        <dbReference type="Google" id="ProtNLM"/>
    </source>
</evidence>
<feature type="transmembrane region" description="Helical" evidence="1">
    <location>
        <begin position="12"/>
        <end position="33"/>
    </location>
</feature>